<accession>M1Y0T1</accession>
<name>M1Y0T1_NATM8</name>
<dbReference type="EMBL" id="HF582854">
    <property type="protein sequence ID" value="CCQ36085.1"/>
    <property type="molecule type" value="Genomic_DNA"/>
</dbReference>
<proteinExistence type="predicted"/>
<evidence type="ECO:0000313" key="3">
    <source>
        <dbReference type="Proteomes" id="UP000011867"/>
    </source>
</evidence>
<dbReference type="KEGG" id="nmo:Nmlp_1897"/>
<feature type="region of interest" description="Disordered" evidence="1">
    <location>
        <begin position="365"/>
        <end position="411"/>
    </location>
</feature>
<dbReference type="eggNOG" id="arCOG02945">
    <property type="taxonomic scope" value="Archaea"/>
</dbReference>
<dbReference type="STRING" id="268739.Nmlp_1897"/>
<feature type="region of interest" description="Disordered" evidence="1">
    <location>
        <begin position="530"/>
        <end position="551"/>
    </location>
</feature>
<dbReference type="InterPro" id="IPR055710">
    <property type="entry name" value="DUF7286"/>
</dbReference>
<sequence length="962" mass="101951">MNDRARVPFALVGVLLVLTSTTLATTTVLQPSTDAPAIEDAMDGARAEAATELRGAADSAATNAAIDPVIDPADTAAGRALSGSQPFRDALRLRIYLRAAERLENVEATRGPVTVTASLPPVEATTEGYRRAIERVALERVGEDEAAVAVRIENVSFSATRDGRGVTTTDRSARFVVANPVLLLHDRTERFETRANAPVTRRGLGRRVTARLYPIAWARGYAQYGGAPISTVLGLRHVELATNDALIAEQRATFGEADPDGHRGVAAAGRRVATTDALVGVGGKEKWIDTVLVGADALGPDPPPEQPVGTWRDEPDDPEVTAEIDTSADNAFADTIGVTGADRLEECIERVHTVEARIETTTRFRGRSSRGDRSPGYGWTLESRRTDDSIDSDRVGRGGPNAPGWGTVDSGRYDVTVTETTTRDWAKGNETTETETVTKRTYRVGVAAQARAVPIERVPDGRIDGHLSRAADRAGARAIRDAGGFEDAAEAAARGDSIRSTATATATPSIDRSAVEADLETARDRAGDISATVPAPSVGAGRVTPSERLRSSFDDARADLLPESDRSAPERTLRAARLAYLDSLDSELDRRVTADDSTADGVGESLGEYLGTDRLDGALAAHRAASRPDAEPIADPAGNLSLSVETAPSYLTTSAVTRDRIDARGGGSVYPLSARTVNVFSSPHTQVVAGILDRIPFLNTGRVSLSTAAGTLDAMEPGMENRDELETEVADATDHVRGALVADLVDAGVAEHDAEAALSVDASTAEEARMLTDGTTIERAARSIDGPPSEDRIELRLETTLDSTLKEDAARPPEPTTTAAQRVAKREYRDQLESTLADGIESASERKRVEVLGKRLGAVPAGLPIAPVPGYWFVTANVWYVTVSGQYERFAVRTNRGDGAATTTYLRDGGTARVVHDGDPRRLGVADRVSVGTRTAVVVVVPPGPRGVGDTDGEPIKSSPGW</sequence>
<gene>
    <name evidence="2" type="ordered locus">Nmlp_1897</name>
</gene>
<dbReference type="AlphaFoldDB" id="M1Y0T1"/>
<reference evidence="2 3" key="1">
    <citation type="journal article" date="2013" name="Genome Announc.">
        <title>Genome of the haloarchaeon Natronomonas moolapensis, a neutrophilic member of a previously haloalkaliphilic genus.</title>
        <authorList>
            <person name="Dyall-Smith M.L."/>
            <person name="Pfeiffer F."/>
            <person name="Oberwinkler T."/>
            <person name="Klee K."/>
            <person name="Rampp M."/>
            <person name="Palm P."/>
            <person name="Gross K."/>
            <person name="Schuster S.C."/>
            <person name="Oesterhelt D."/>
        </authorList>
    </citation>
    <scope>NUCLEOTIDE SEQUENCE [LARGE SCALE GENOMIC DNA]</scope>
    <source>
        <strain evidence="3">DSM 18674 / JCM 14361 / 8.8.11</strain>
    </source>
</reference>
<dbReference type="HOGENOM" id="CLU_010776_0_0_2"/>
<dbReference type="Pfam" id="PF23957">
    <property type="entry name" value="DUF7286"/>
    <property type="match status" value="1"/>
</dbReference>
<feature type="region of interest" description="Disordered" evidence="1">
    <location>
        <begin position="804"/>
        <end position="824"/>
    </location>
</feature>
<evidence type="ECO:0000313" key="2">
    <source>
        <dbReference type="EMBL" id="CCQ36085.1"/>
    </source>
</evidence>
<protein>
    <submittedName>
        <fullName evidence="2">Uncharacterized protein</fullName>
    </submittedName>
</protein>
<keyword evidence="3" id="KW-1185">Reference proteome</keyword>
<dbReference type="Proteomes" id="UP000011867">
    <property type="component" value="Chromosome"/>
</dbReference>
<feature type="region of interest" description="Disordered" evidence="1">
    <location>
        <begin position="943"/>
        <end position="962"/>
    </location>
</feature>
<evidence type="ECO:0000256" key="1">
    <source>
        <dbReference type="SAM" id="MobiDB-lite"/>
    </source>
</evidence>
<feature type="region of interest" description="Disordered" evidence="1">
    <location>
        <begin position="494"/>
        <end position="516"/>
    </location>
</feature>
<feature type="compositionally biased region" description="Polar residues" evidence="1">
    <location>
        <begin position="498"/>
        <end position="510"/>
    </location>
</feature>
<feature type="compositionally biased region" description="Basic and acidic residues" evidence="1">
    <location>
        <begin position="382"/>
        <end position="396"/>
    </location>
</feature>
<organism evidence="2 3">
    <name type="scientific">Natronomonas moolapensis (strain DSM 18674 / CECT 7526 / JCM 14361 / 8.8.11)</name>
    <dbReference type="NCBI Taxonomy" id="268739"/>
    <lineage>
        <taxon>Archaea</taxon>
        <taxon>Methanobacteriati</taxon>
        <taxon>Methanobacteriota</taxon>
        <taxon>Stenosarchaea group</taxon>
        <taxon>Halobacteria</taxon>
        <taxon>Halobacteriales</taxon>
        <taxon>Natronomonadaceae</taxon>
        <taxon>Natronomonas</taxon>
    </lineage>
</organism>